<dbReference type="InterPro" id="IPR029303">
    <property type="entry name" value="CapF_C"/>
</dbReference>
<dbReference type="SUPFAM" id="SSF51182">
    <property type="entry name" value="RmlC-like cupins"/>
    <property type="match status" value="1"/>
</dbReference>
<dbReference type="Proteomes" id="UP001144341">
    <property type="component" value="Unassembled WGS sequence"/>
</dbReference>
<keyword evidence="3" id="KW-1185">Reference proteome</keyword>
<comment type="caution">
    <text evidence="2">The sequence shown here is derived from an EMBL/GenBank/DDBJ whole genome shotgun (WGS) entry which is preliminary data.</text>
</comment>
<organism evidence="2 3">
    <name type="scientific">Pedobacter rhodius</name>
    <dbReference type="NCBI Taxonomy" id="3004098"/>
    <lineage>
        <taxon>Bacteria</taxon>
        <taxon>Pseudomonadati</taxon>
        <taxon>Bacteroidota</taxon>
        <taxon>Sphingobacteriia</taxon>
        <taxon>Sphingobacteriales</taxon>
        <taxon>Sphingobacteriaceae</taxon>
        <taxon>Pedobacter</taxon>
    </lineage>
</organism>
<evidence type="ECO:0000313" key="3">
    <source>
        <dbReference type="Proteomes" id="UP001144341"/>
    </source>
</evidence>
<dbReference type="InterPro" id="IPR014710">
    <property type="entry name" value="RmlC-like_jellyroll"/>
</dbReference>
<sequence length="133" mass="15231">MILKDKIEIIPRKFLKDERGWLFKTLTGTEKGLPNYTGEIYTVCGLPNQIRGGHYHKEATEWFTIIGGEATLKLKDILTLEELTLKLSIEEPITIVVPPLVAHQFENPSDKEFLLLAYSNLLYDPKDTIIFNL</sequence>
<dbReference type="InterPro" id="IPR011051">
    <property type="entry name" value="RmlC_Cupin_sf"/>
</dbReference>
<dbReference type="RefSeq" id="WP_269416143.1">
    <property type="nucleotide sequence ID" value="NZ_JAPWGL010000003.1"/>
</dbReference>
<evidence type="ECO:0000313" key="2">
    <source>
        <dbReference type="EMBL" id="MCZ4224371.1"/>
    </source>
</evidence>
<evidence type="ECO:0000259" key="1">
    <source>
        <dbReference type="Pfam" id="PF14667"/>
    </source>
</evidence>
<protein>
    <submittedName>
        <fullName evidence="2">WxcM-like domain-containing protein</fullName>
    </submittedName>
</protein>
<proteinExistence type="predicted"/>
<dbReference type="EMBL" id="JAPWGL010000003">
    <property type="protein sequence ID" value="MCZ4224371.1"/>
    <property type="molecule type" value="Genomic_DNA"/>
</dbReference>
<feature type="domain" description="Capsular polysaccharide assembling protein CapF C-terminal" evidence="1">
    <location>
        <begin position="16"/>
        <end position="127"/>
    </location>
</feature>
<gene>
    <name evidence="2" type="ORF">O0931_13730</name>
</gene>
<dbReference type="Pfam" id="PF14667">
    <property type="entry name" value="Polysacc_synt_C"/>
    <property type="match status" value="1"/>
</dbReference>
<dbReference type="Gene3D" id="2.60.120.10">
    <property type="entry name" value="Jelly Rolls"/>
    <property type="match status" value="1"/>
</dbReference>
<accession>A0ABT4L067</accession>
<name>A0ABT4L067_9SPHI</name>
<reference evidence="2" key="1">
    <citation type="submission" date="2022-12" db="EMBL/GenBank/DDBJ databases">
        <title>Genome sequence of SJ11.</title>
        <authorList>
            <person name="Woo H."/>
        </authorList>
    </citation>
    <scope>NUCLEOTIDE SEQUENCE</scope>
    <source>
        <strain evidence="2">SJ11</strain>
    </source>
</reference>